<proteinExistence type="inferred from homology"/>
<keyword evidence="2" id="KW-0808">Transferase</keyword>
<protein>
    <submittedName>
        <fullName evidence="5">2-dehydro-3-deoxygluconokinase</fullName>
    </submittedName>
</protein>
<feature type="domain" description="Carbohydrate kinase PfkB" evidence="4">
    <location>
        <begin position="38"/>
        <end position="321"/>
    </location>
</feature>
<name>A0A2A9DR36_9MICO</name>
<evidence type="ECO:0000259" key="4">
    <source>
        <dbReference type="Pfam" id="PF00294"/>
    </source>
</evidence>
<dbReference type="SUPFAM" id="SSF53613">
    <property type="entry name" value="Ribokinase-like"/>
    <property type="match status" value="1"/>
</dbReference>
<dbReference type="CDD" id="cd01166">
    <property type="entry name" value="KdgK"/>
    <property type="match status" value="1"/>
</dbReference>
<dbReference type="EMBL" id="PDJE01000001">
    <property type="protein sequence ID" value="PFG29227.1"/>
    <property type="molecule type" value="Genomic_DNA"/>
</dbReference>
<dbReference type="InterPro" id="IPR029056">
    <property type="entry name" value="Ribokinase-like"/>
</dbReference>
<organism evidence="5 6">
    <name type="scientific">Paramicrobacterium agarici</name>
    <dbReference type="NCBI Taxonomy" id="630514"/>
    <lineage>
        <taxon>Bacteria</taxon>
        <taxon>Bacillati</taxon>
        <taxon>Actinomycetota</taxon>
        <taxon>Actinomycetes</taxon>
        <taxon>Micrococcales</taxon>
        <taxon>Microbacteriaceae</taxon>
        <taxon>Paramicrobacterium</taxon>
    </lineage>
</organism>
<dbReference type="InterPro" id="IPR050306">
    <property type="entry name" value="PfkB_Carbo_kinase"/>
</dbReference>
<dbReference type="AlphaFoldDB" id="A0A2A9DR36"/>
<dbReference type="Pfam" id="PF00294">
    <property type="entry name" value="PfkB"/>
    <property type="match status" value="1"/>
</dbReference>
<evidence type="ECO:0000313" key="6">
    <source>
        <dbReference type="Proteomes" id="UP000221369"/>
    </source>
</evidence>
<keyword evidence="6" id="KW-1185">Reference proteome</keyword>
<dbReference type="InterPro" id="IPR011611">
    <property type="entry name" value="PfkB_dom"/>
</dbReference>
<gene>
    <name evidence="5" type="ORF">ATJ78_0127</name>
</gene>
<dbReference type="Proteomes" id="UP000221369">
    <property type="component" value="Unassembled WGS sequence"/>
</dbReference>
<comment type="caution">
    <text evidence="5">The sequence shown here is derived from an EMBL/GenBank/DDBJ whole genome shotgun (WGS) entry which is preliminary data.</text>
</comment>
<evidence type="ECO:0000256" key="1">
    <source>
        <dbReference type="ARBA" id="ARBA00010688"/>
    </source>
</evidence>
<accession>A0A2A9DR36</accession>
<keyword evidence="3 5" id="KW-0418">Kinase</keyword>
<evidence type="ECO:0000256" key="3">
    <source>
        <dbReference type="ARBA" id="ARBA00022777"/>
    </source>
</evidence>
<dbReference type="Gene3D" id="3.40.1190.20">
    <property type="match status" value="1"/>
</dbReference>
<sequence>MIESSDVDIATFVVIFAQQIAEYARTPYSPEHEGVNVHVTCVGELLVVLAQPVAEPLESTVSFTRSLGGSEFNTAVALAASGTSVGMVSVVGDDGFGRYASANVASHSIETSGIVVDDERPTGLYVKELGAVGVSRMHYFRAASAGSLLSPAIIRRPDIELLLSTTRVIHTTGITAALSASSLAALSLIVEERGDRLLSFDVSWRPSLWRDREDEATEVLGAFVGQSDVAFATRADACEAFGTGEPDALRSLFPEPRWLFVSDKQSITAFDGRRRNVIARTTSPAVDAIGASDAFSGGVLAALLRGASVADAAVAGDELATRVSASTSDHLLSSS</sequence>
<dbReference type="PANTHER" id="PTHR43085:SF57">
    <property type="entry name" value="CARBOHYDRATE KINASE PFKB DOMAIN-CONTAINING PROTEIN"/>
    <property type="match status" value="1"/>
</dbReference>
<dbReference type="PANTHER" id="PTHR43085">
    <property type="entry name" value="HEXOKINASE FAMILY MEMBER"/>
    <property type="match status" value="1"/>
</dbReference>
<evidence type="ECO:0000256" key="2">
    <source>
        <dbReference type="ARBA" id="ARBA00022679"/>
    </source>
</evidence>
<dbReference type="GO" id="GO:0016301">
    <property type="term" value="F:kinase activity"/>
    <property type="evidence" value="ECO:0007669"/>
    <property type="project" value="UniProtKB-KW"/>
</dbReference>
<reference evidence="5 6" key="1">
    <citation type="submission" date="2017-10" db="EMBL/GenBank/DDBJ databases">
        <title>Sequencing the genomes of 1000 actinobacteria strains.</title>
        <authorList>
            <person name="Klenk H.-P."/>
        </authorList>
    </citation>
    <scope>NUCLEOTIDE SEQUENCE [LARGE SCALE GENOMIC DNA]</scope>
    <source>
        <strain evidence="5 6">DSM 21798</strain>
    </source>
</reference>
<comment type="similarity">
    <text evidence="1">Belongs to the carbohydrate kinase PfkB family.</text>
</comment>
<evidence type="ECO:0000313" key="5">
    <source>
        <dbReference type="EMBL" id="PFG29227.1"/>
    </source>
</evidence>